<keyword evidence="3" id="KW-1185">Reference proteome</keyword>
<gene>
    <name evidence="2" type="ORF">JJB07_18045</name>
</gene>
<dbReference type="EMBL" id="JAEQNB010000006">
    <property type="protein sequence ID" value="MBL0388508.1"/>
    <property type="molecule type" value="Genomic_DNA"/>
</dbReference>
<evidence type="ECO:0000313" key="2">
    <source>
        <dbReference type="EMBL" id="MBL0388508.1"/>
    </source>
</evidence>
<dbReference type="RefSeq" id="WP_201637718.1">
    <property type="nucleotide sequence ID" value="NZ_JAEQNB010000006.1"/>
</dbReference>
<sequence length="69" mass="7552">MAAAPKKPASKNTKKKVLSDNVRQPQMQIVTVDVCHKCPSVCPRGSQYMENMKTPGAVGFGVPCHLRKK</sequence>
<reference evidence="2 3" key="1">
    <citation type="submission" date="2021-01" db="EMBL/GenBank/DDBJ databases">
        <title>Tumebacillus sp. strain ITR2 16S ribosomal RNA gene Genome sequencing and assembly.</title>
        <authorList>
            <person name="Kang M."/>
        </authorList>
    </citation>
    <scope>NUCLEOTIDE SEQUENCE [LARGE SCALE GENOMIC DNA]</scope>
    <source>
        <strain evidence="2 3">ITR2</strain>
    </source>
</reference>
<proteinExistence type="predicted"/>
<evidence type="ECO:0000256" key="1">
    <source>
        <dbReference type="SAM" id="MobiDB-lite"/>
    </source>
</evidence>
<evidence type="ECO:0000313" key="3">
    <source>
        <dbReference type="Proteomes" id="UP000602284"/>
    </source>
</evidence>
<evidence type="ECO:0008006" key="4">
    <source>
        <dbReference type="Google" id="ProtNLM"/>
    </source>
</evidence>
<name>A0ABS1JDY7_9BACL</name>
<dbReference type="Proteomes" id="UP000602284">
    <property type="component" value="Unassembled WGS sequence"/>
</dbReference>
<protein>
    <recommendedName>
        <fullName evidence="4">4Fe-4S ferredoxin-type domain-containing protein</fullName>
    </recommendedName>
</protein>
<organism evidence="2 3">
    <name type="scientific">Tumebacillus amylolyticus</name>
    <dbReference type="NCBI Taxonomy" id="2801339"/>
    <lineage>
        <taxon>Bacteria</taxon>
        <taxon>Bacillati</taxon>
        <taxon>Bacillota</taxon>
        <taxon>Bacilli</taxon>
        <taxon>Bacillales</taxon>
        <taxon>Alicyclobacillaceae</taxon>
        <taxon>Tumebacillus</taxon>
    </lineage>
</organism>
<accession>A0ABS1JDY7</accession>
<comment type="caution">
    <text evidence="2">The sequence shown here is derived from an EMBL/GenBank/DDBJ whole genome shotgun (WGS) entry which is preliminary data.</text>
</comment>
<feature type="region of interest" description="Disordered" evidence="1">
    <location>
        <begin position="1"/>
        <end position="22"/>
    </location>
</feature>